<feature type="compositionally biased region" description="Polar residues" evidence="1">
    <location>
        <begin position="268"/>
        <end position="286"/>
    </location>
</feature>
<evidence type="ECO:0000256" key="1">
    <source>
        <dbReference type="SAM" id="MobiDB-lite"/>
    </source>
</evidence>
<comment type="caution">
    <text evidence="2">The sequence shown here is derived from an EMBL/GenBank/DDBJ whole genome shotgun (WGS) entry which is preliminary data.</text>
</comment>
<protein>
    <submittedName>
        <fullName evidence="2">Uncharacterized protein</fullName>
    </submittedName>
</protein>
<gene>
    <name evidence="2" type="ORF">QBC47DRAFT_358020</name>
</gene>
<evidence type="ECO:0000313" key="2">
    <source>
        <dbReference type="EMBL" id="KAK1758134.1"/>
    </source>
</evidence>
<name>A0AAJ0BJ70_9PEZI</name>
<evidence type="ECO:0000313" key="3">
    <source>
        <dbReference type="Proteomes" id="UP001239445"/>
    </source>
</evidence>
<organism evidence="2 3">
    <name type="scientific">Echria macrotheca</name>
    <dbReference type="NCBI Taxonomy" id="438768"/>
    <lineage>
        <taxon>Eukaryota</taxon>
        <taxon>Fungi</taxon>
        <taxon>Dikarya</taxon>
        <taxon>Ascomycota</taxon>
        <taxon>Pezizomycotina</taxon>
        <taxon>Sordariomycetes</taxon>
        <taxon>Sordariomycetidae</taxon>
        <taxon>Sordariales</taxon>
        <taxon>Schizotheciaceae</taxon>
        <taxon>Echria</taxon>
    </lineage>
</organism>
<feature type="region of interest" description="Disordered" evidence="1">
    <location>
        <begin position="267"/>
        <end position="286"/>
    </location>
</feature>
<sequence>MSGSPRDGRSKAQKAMDQMPPTPTEWVAYDHKFGLAKRPTPEIQKGAMWNYGGPVIWATMVYIKSQEKKGYPDRLTVARGYMRIRNANVVTYPDGTTNWQPVNLLQGVKNHEHKPPTYIPVTPGVADPVEGTVYFDFSHVIIPECKGPGVFVDLWIEFQKNQTKKTDPIAQNLAVWVVNTKINLDCVDLAQRQLIDSLRTRRRAFHIYDRTQQLLHDWGCAKNPTKKQTGKAEDQAKSERAQFENLIAQYAQNLAQAGMWQEEESAAEGSQMSWGQPADNNSYYGY</sequence>
<keyword evidence="3" id="KW-1185">Reference proteome</keyword>
<feature type="compositionally biased region" description="Basic and acidic residues" evidence="1">
    <location>
        <begin position="1"/>
        <end position="10"/>
    </location>
</feature>
<accession>A0AAJ0BJ70</accession>
<proteinExistence type="predicted"/>
<reference evidence="2" key="1">
    <citation type="submission" date="2023-06" db="EMBL/GenBank/DDBJ databases">
        <title>Genome-scale phylogeny and comparative genomics of the fungal order Sordariales.</title>
        <authorList>
            <consortium name="Lawrence Berkeley National Laboratory"/>
            <person name="Hensen N."/>
            <person name="Bonometti L."/>
            <person name="Westerberg I."/>
            <person name="Brannstrom I.O."/>
            <person name="Guillou S."/>
            <person name="Cros-Aarteil S."/>
            <person name="Calhoun S."/>
            <person name="Haridas S."/>
            <person name="Kuo A."/>
            <person name="Mondo S."/>
            <person name="Pangilinan J."/>
            <person name="Riley R."/>
            <person name="Labutti K."/>
            <person name="Andreopoulos B."/>
            <person name="Lipzen A."/>
            <person name="Chen C."/>
            <person name="Yanf M."/>
            <person name="Daum C."/>
            <person name="Ng V."/>
            <person name="Clum A."/>
            <person name="Steindorff A."/>
            <person name="Ohm R."/>
            <person name="Martin F."/>
            <person name="Silar P."/>
            <person name="Natvig D."/>
            <person name="Lalanne C."/>
            <person name="Gautier V."/>
            <person name="Ament-Velasquez S.L."/>
            <person name="Kruys A."/>
            <person name="Hutchinson M.I."/>
            <person name="Powell A.J."/>
            <person name="Barry K."/>
            <person name="Miller A.N."/>
            <person name="Grigoriev I.V."/>
            <person name="Debuchy R."/>
            <person name="Gladieux P."/>
            <person name="Thoren M.H."/>
            <person name="Johannesson H."/>
        </authorList>
    </citation>
    <scope>NUCLEOTIDE SEQUENCE</scope>
    <source>
        <strain evidence="2">PSN4</strain>
    </source>
</reference>
<dbReference type="Proteomes" id="UP001239445">
    <property type="component" value="Unassembled WGS sequence"/>
</dbReference>
<feature type="region of interest" description="Disordered" evidence="1">
    <location>
        <begin position="1"/>
        <end position="23"/>
    </location>
</feature>
<dbReference type="AlphaFoldDB" id="A0AAJ0BJ70"/>
<dbReference type="EMBL" id="MU839829">
    <property type="protein sequence ID" value="KAK1758134.1"/>
    <property type="molecule type" value="Genomic_DNA"/>
</dbReference>